<protein>
    <submittedName>
        <fullName evidence="1">Uncharacterized protein</fullName>
    </submittedName>
</protein>
<name>A0ABT1PQ87_9ACTN</name>
<dbReference type="Proteomes" id="UP001057702">
    <property type="component" value="Unassembled WGS sequence"/>
</dbReference>
<gene>
    <name evidence="1" type="ORF">NGB36_00265</name>
</gene>
<sequence>MLRLIRAAKRASHGILRQGFKIVPASGVYAAALSAGERPRHPAPDPARFPYG</sequence>
<accession>A0ABT1PQ87</accession>
<comment type="caution">
    <text evidence="1">The sequence shown here is derived from an EMBL/GenBank/DDBJ whole genome shotgun (WGS) entry which is preliminary data.</text>
</comment>
<keyword evidence="2" id="KW-1185">Reference proteome</keyword>
<dbReference type="EMBL" id="JANFNG010000001">
    <property type="protein sequence ID" value="MCQ4079090.1"/>
    <property type="molecule type" value="Genomic_DNA"/>
</dbReference>
<proteinExistence type="predicted"/>
<evidence type="ECO:0000313" key="2">
    <source>
        <dbReference type="Proteomes" id="UP001057702"/>
    </source>
</evidence>
<organism evidence="1 2">
    <name type="scientific">Streptomyces humicola</name>
    <dbReference type="NCBI Taxonomy" id="2953240"/>
    <lineage>
        <taxon>Bacteria</taxon>
        <taxon>Bacillati</taxon>
        <taxon>Actinomycetota</taxon>
        <taxon>Actinomycetes</taxon>
        <taxon>Kitasatosporales</taxon>
        <taxon>Streptomycetaceae</taxon>
        <taxon>Streptomyces</taxon>
    </lineage>
</organism>
<evidence type="ECO:0000313" key="1">
    <source>
        <dbReference type="EMBL" id="MCQ4079090.1"/>
    </source>
</evidence>
<reference evidence="1" key="1">
    <citation type="submission" date="2022-06" db="EMBL/GenBank/DDBJ databases">
        <title>Draft genome sequence of Streptomyces sp. RB6PN25 isolated from peat swamp forest in Thailand.</title>
        <authorList>
            <person name="Duangmal K."/>
            <person name="Klaysubun C."/>
        </authorList>
    </citation>
    <scope>NUCLEOTIDE SEQUENCE</scope>
    <source>
        <strain evidence="1">RB6PN25</strain>
    </source>
</reference>
<dbReference type="RefSeq" id="WP_255917945.1">
    <property type="nucleotide sequence ID" value="NZ_JANFNG010000001.1"/>
</dbReference>